<keyword evidence="7" id="KW-0963">Cytoplasm</keyword>
<dbReference type="GO" id="GO:0008289">
    <property type="term" value="F:lipid binding"/>
    <property type="evidence" value="ECO:0007669"/>
    <property type="project" value="InterPro"/>
</dbReference>
<dbReference type="PANTHER" id="PTHR19308:SF53">
    <property type="entry name" value="CERAMIDE TRANSFER PROTEIN"/>
    <property type="match status" value="1"/>
</dbReference>
<dbReference type="InterPro" id="IPR041952">
    <property type="entry name" value="STARD11_START"/>
</dbReference>
<dbReference type="AlphaFoldDB" id="A0A553NBM8"/>
<dbReference type="InterPro" id="IPR023393">
    <property type="entry name" value="START-like_dom_sf"/>
</dbReference>
<dbReference type="CDD" id="cd08872">
    <property type="entry name" value="START_STARD11-like"/>
    <property type="match status" value="1"/>
</dbReference>
<evidence type="ECO:0000256" key="1">
    <source>
        <dbReference type="ARBA" id="ARBA00000074"/>
    </source>
</evidence>
<dbReference type="SUPFAM" id="SSF55961">
    <property type="entry name" value="Bet v1-like"/>
    <property type="match status" value="1"/>
</dbReference>
<dbReference type="InterPro" id="IPR001849">
    <property type="entry name" value="PH_domain"/>
</dbReference>
<evidence type="ECO:0000256" key="6">
    <source>
        <dbReference type="ARBA" id="ARBA00022448"/>
    </source>
</evidence>
<feature type="domain" description="START" evidence="15">
    <location>
        <begin position="385"/>
        <end position="580"/>
    </location>
</feature>
<dbReference type="Gene3D" id="2.30.29.30">
    <property type="entry name" value="Pleckstrin-homology domain (PH domain)/Phosphotyrosine-binding domain (PTB)"/>
    <property type="match status" value="1"/>
</dbReference>
<evidence type="ECO:0000259" key="14">
    <source>
        <dbReference type="PROSITE" id="PS50003"/>
    </source>
</evidence>
<reference evidence="16 17" key="1">
    <citation type="journal article" date="2018" name="Nat. Ecol. Evol.">
        <title>Genomic signatures of mitonuclear coevolution across populations of Tigriopus californicus.</title>
        <authorList>
            <person name="Barreto F.S."/>
            <person name="Watson E.T."/>
            <person name="Lima T.G."/>
            <person name="Willett C.S."/>
            <person name="Edmands S."/>
            <person name="Li W."/>
            <person name="Burton R.S."/>
        </authorList>
    </citation>
    <scope>NUCLEOTIDE SEQUENCE [LARGE SCALE GENOMIC DNA]</scope>
    <source>
        <strain evidence="16 17">San Diego</strain>
    </source>
</reference>
<dbReference type="OMA" id="WSHMRRV"/>
<keyword evidence="11" id="KW-0445">Lipid transport</keyword>
<comment type="caution">
    <text evidence="16">The sequence shown here is derived from an EMBL/GenBank/DDBJ whole genome shotgun (WGS) entry which is preliminary data.</text>
</comment>
<evidence type="ECO:0000256" key="9">
    <source>
        <dbReference type="ARBA" id="ARBA00023034"/>
    </source>
</evidence>
<protein>
    <recommendedName>
        <fullName evidence="5">Ceramide transfer protein</fullName>
    </recommendedName>
    <alternativeName>
        <fullName evidence="12">Collagen type IV alpha-3-binding protein</fullName>
    </alternativeName>
</protein>
<proteinExistence type="predicted"/>
<evidence type="ECO:0000256" key="11">
    <source>
        <dbReference type="ARBA" id="ARBA00023055"/>
    </source>
</evidence>
<sequence length="595" mass="68726">MSLDHHLLSPNHSNVLNLSPELSDDEDFDPGSPEIQGTLSKWTNYIHGWQNRFFVLKDGNYVYYRSEHETDFGCRGAISVQKAKVKMHALDEKRFDVSVNDCVWYLRAESLEDRQRWVDALDYSKTNPQWILPQQTQQHLHHHHHHPHENNLRRHGSGLSLTSSIRSNPKGRGLPEKLAELETYRDILCRQVDTLQAYFDSVGEQTWVKEPGDALGNGNGGPVDFKGEAITFKATTAGILATLSNCIEIMNTREEAWKKKLDKEHFARKIAEDKYKKSIEFSDPNSEDQAVLTQSPLNKGPDFEEGPHSQIGEDEFYDAVENALDKLEEEQQYRDQLKMVSVDNKEEVDDVEDATKSHSLWPTIDEVTKEQLYYARLLPGNDGVWELFAQEGEMRMYKREEEVEGRVVDPLKALHQVKGVTARELCHYFFSPDVRMEWETTLEHASVIEKVSNDTLLFLQLHKRIWPTAQRDACFWSHLRKIPSTDAHIHDTYLVCNKSVDHPTAPENQNGVLRVDLTVIFVCDTIIDEAQRSKPHKHIRRQDITTKITYCSVINPGGWAPAAALRTVYKREYPRFLKRFTSYVIDKCSDKPIMW</sequence>
<dbReference type="CDD" id="cd13283">
    <property type="entry name" value="PH_GPBP"/>
    <property type="match status" value="1"/>
</dbReference>
<dbReference type="GO" id="GO:0005794">
    <property type="term" value="C:Golgi apparatus"/>
    <property type="evidence" value="ECO:0007669"/>
    <property type="project" value="UniProtKB-SubCell"/>
</dbReference>
<dbReference type="GO" id="GO:0035621">
    <property type="term" value="P:ER to Golgi ceramide transport"/>
    <property type="evidence" value="ECO:0007669"/>
    <property type="project" value="TreeGrafter"/>
</dbReference>
<keyword evidence="9" id="KW-0333">Golgi apparatus</keyword>
<name>A0A553NBM8_TIGCA</name>
<dbReference type="PROSITE" id="PS50848">
    <property type="entry name" value="START"/>
    <property type="match status" value="1"/>
</dbReference>
<dbReference type="SUPFAM" id="SSF50729">
    <property type="entry name" value="PH domain-like"/>
    <property type="match status" value="1"/>
</dbReference>
<dbReference type="GO" id="GO:0005783">
    <property type="term" value="C:endoplasmic reticulum"/>
    <property type="evidence" value="ECO:0007669"/>
    <property type="project" value="UniProtKB-SubCell"/>
</dbReference>
<dbReference type="Gene3D" id="3.30.530.20">
    <property type="match status" value="1"/>
</dbReference>
<comment type="subcellular location">
    <subcellularLocation>
        <location evidence="3">Cytoplasm</location>
    </subcellularLocation>
    <subcellularLocation>
        <location evidence="2">Endoplasmic reticulum</location>
    </subcellularLocation>
    <subcellularLocation>
        <location evidence="4">Golgi apparatus</location>
    </subcellularLocation>
</comment>
<feature type="region of interest" description="Disordered" evidence="13">
    <location>
        <begin position="281"/>
        <end position="310"/>
    </location>
</feature>
<feature type="compositionally biased region" description="Polar residues" evidence="13">
    <location>
        <begin position="283"/>
        <end position="297"/>
    </location>
</feature>
<dbReference type="Pfam" id="PF00169">
    <property type="entry name" value="PH"/>
    <property type="match status" value="1"/>
</dbReference>
<evidence type="ECO:0000256" key="4">
    <source>
        <dbReference type="ARBA" id="ARBA00004555"/>
    </source>
</evidence>
<evidence type="ECO:0000256" key="3">
    <source>
        <dbReference type="ARBA" id="ARBA00004496"/>
    </source>
</evidence>
<dbReference type="Pfam" id="PF01852">
    <property type="entry name" value="START"/>
    <property type="match status" value="1"/>
</dbReference>
<evidence type="ECO:0000256" key="13">
    <source>
        <dbReference type="SAM" id="MobiDB-lite"/>
    </source>
</evidence>
<evidence type="ECO:0000313" key="17">
    <source>
        <dbReference type="Proteomes" id="UP000318571"/>
    </source>
</evidence>
<dbReference type="STRING" id="6832.A0A553NBM8"/>
<gene>
    <name evidence="16" type="ORF">TCAL_13105</name>
</gene>
<feature type="region of interest" description="Disordered" evidence="13">
    <location>
        <begin position="136"/>
        <end position="173"/>
    </location>
</feature>
<keyword evidence="17" id="KW-1185">Reference proteome</keyword>
<evidence type="ECO:0000313" key="16">
    <source>
        <dbReference type="EMBL" id="TRY62817.1"/>
    </source>
</evidence>
<dbReference type="Proteomes" id="UP000318571">
    <property type="component" value="Chromosome 10"/>
</dbReference>
<dbReference type="InterPro" id="IPR051213">
    <property type="entry name" value="START_lipid_transfer"/>
</dbReference>
<accession>A0A553NBM8</accession>
<evidence type="ECO:0000256" key="2">
    <source>
        <dbReference type="ARBA" id="ARBA00004240"/>
    </source>
</evidence>
<dbReference type="PROSITE" id="PS50003">
    <property type="entry name" value="PH_DOMAIN"/>
    <property type="match status" value="1"/>
</dbReference>
<dbReference type="InterPro" id="IPR002913">
    <property type="entry name" value="START_lipid-bd_dom"/>
</dbReference>
<keyword evidence="6" id="KW-0813">Transport</keyword>
<dbReference type="PANTHER" id="PTHR19308">
    <property type="entry name" value="PHOSPHATIDYLCHOLINE TRANSFER PROTEIN"/>
    <property type="match status" value="1"/>
</dbReference>
<evidence type="ECO:0000256" key="5">
    <source>
        <dbReference type="ARBA" id="ARBA00021440"/>
    </source>
</evidence>
<keyword evidence="10" id="KW-0175">Coiled coil</keyword>
<evidence type="ECO:0000256" key="10">
    <source>
        <dbReference type="ARBA" id="ARBA00023054"/>
    </source>
</evidence>
<evidence type="ECO:0000256" key="8">
    <source>
        <dbReference type="ARBA" id="ARBA00022824"/>
    </source>
</evidence>
<feature type="domain" description="PH" evidence="14">
    <location>
        <begin position="32"/>
        <end position="126"/>
    </location>
</feature>
<evidence type="ECO:0000256" key="7">
    <source>
        <dbReference type="ARBA" id="ARBA00022490"/>
    </source>
</evidence>
<dbReference type="OrthoDB" id="2344588at2759"/>
<dbReference type="EMBL" id="VCGU01000458">
    <property type="protein sequence ID" value="TRY62817.1"/>
    <property type="molecule type" value="Genomic_DNA"/>
</dbReference>
<evidence type="ECO:0000256" key="12">
    <source>
        <dbReference type="ARBA" id="ARBA00031527"/>
    </source>
</evidence>
<dbReference type="SMART" id="SM00234">
    <property type="entry name" value="START"/>
    <property type="match status" value="1"/>
</dbReference>
<evidence type="ECO:0000259" key="15">
    <source>
        <dbReference type="PROSITE" id="PS50848"/>
    </source>
</evidence>
<dbReference type="InterPro" id="IPR011993">
    <property type="entry name" value="PH-like_dom_sf"/>
</dbReference>
<organism evidence="16 17">
    <name type="scientific">Tigriopus californicus</name>
    <name type="common">Marine copepod</name>
    <dbReference type="NCBI Taxonomy" id="6832"/>
    <lineage>
        <taxon>Eukaryota</taxon>
        <taxon>Metazoa</taxon>
        <taxon>Ecdysozoa</taxon>
        <taxon>Arthropoda</taxon>
        <taxon>Crustacea</taxon>
        <taxon>Multicrustacea</taxon>
        <taxon>Hexanauplia</taxon>
        <taxon>Copepoda</taxon>
        <taxon>Harpacticoida</taxon>
        <taxon>Harpacticidae</taxon>
        <taxon>Tigriopus</taxon>
    </lineage>
</organism>
<comment type="catalytic activity">
    <reaction evidence="1">
        <text>N-hexadecanoylsphing-4-enine(in) = N-hexadecanoylsphing-4-enine(out)</text>
        <dbReference type="Rhea" id="RHEA:45720"/>
        <dbReference type="ChEBI" id="CHEBI:72959"/>
    </reaction>
</comment>
<keyword evidence="8" id="KW-0256">Endoplasmic reticulum</keyword>
<dbReference type="SMART" id="SM00233">
    <property type="entry name" value="PH"/>
    <property type="match status" value="1"/>
</dbReference>